<dbReference type="STRING" id="1618550.UT39_C0012G0050"/>
<accession>A0A0G0N6I3</accession>
<feature type="binding site" evidence="5">
    <location>
        <position position="166"/>
    </location>
    <ligand>
        <name>Mn(2+)</name>
        <dbReference type="ChEBI" id="CHEBI:29035"/>
    </ligand>
</feature>
<dbReference type="InterPro" id="IPR019833">
    <property type="entry name" value="Mn/Fe_SOD_BS"/>
</dbReference>
<dbReference type="PRINTS" id="PR01703">
    <property type="entry name" value="MNSODISMTASE"/>
</dbReference>
<evidence type="ECO:0000256" key="5">
    <source>
        <dbReference type="PIRSR" id="PIRSR000349-1"/>
    </source>
</evidence>
<sequence length="201" mass="23162">MYKLPNLEYTYDALEPYIDKETMVIHHDKHHQGYLNNLNDILKENPKLQTVDPENIFSNLSKVPEDVKQKFINNAGGFVNHNLFWKTFSPKTTTPDGSFKNLIDATFGAIDNLKQKISDAALSQFGSGWGWLVVDSGKLEVIKTANQDSPLLQNKTPLFGIDVWEHAYYLKYQNRRADYISAIWNVVNWEYLSSLFEKSVK</sequence>
<comment type="function">
    <text evidence="6">Destroys radicals which are normally produced within the cells and which are toxic to biological systems.</text>
</comment>
<dbReference type="AlphaFoldDB" id="A0A0G0N6I3"/>
<reference evidence="9 10" key="1">
    <citation type="journal article" date="2015" name="Nature">
        <title>rRNA introns, odd ribosomes, and small enigmatic genomes across a large radiation of phyla.</title>
        <authorList>
            <person name="Brown C.T."/>
            <person name="Hug L.A."/>
            <person name="Thomas B.C."/>
            <person name="Sharon I."/>
            <person name="Castelle C.J."/>
            <person name="Singh A."/>
            <person name="Wilkins M.J."/>
            <person name="Williams K.H."/>
            <person name="Banfield J.F."/>
        </authorList>
    </citation>
    <scope>NUCLEOTIDE SEQUENCE [LARGE SCALE GENOMIC DNA]</scope>
</reference>
<dbReference type="Proteomes" id="UP000034246">
    <property type="component" value="Unassembled WGS sequence"/>
</dbReference>
<dbReference type="EC" id="1.15.1.1" evidence="2 6"/>
<feature type="binding site" evidence="5">
    <location>
        <position position="81"/>
    </location>
    <ligand>
        <name>Mn(2+)</name>
        <dbReference type="ChEBI" id="CHEBI:29035"/>
    </ligand>
</feature>
<dbReference type="SUPFAM" id="SSF46609">
    <property type="entry name" value="Fe,Mn superoxide dismutase (SOD), N-terminal domain"/>
    <property type="match status" value="1"/>
</dbReference>
<dbReference type="InterPro" id="IPR019831">
    <property type="entry name" value="Mn/Fe_SOD_N"/>
</dbReference>
<feature type="binding site" evidence="5">
    <location>
        <position position="26"/>
    </location>
    <ligand>
        <name>Mn(2+)</name>
        <dbReference type="ChEBI" id="CHEBI:29035"/>
    </ligand>
</feature>
<gene>
    <name evidence="9" type="ORF">UT39_C0012G0050</name>
</gene>
<dbReference type="Pfam" id="PF00081">
    <property type="entry name" value="Sod_Fe_N"/>
    <property type="match status" value="1"/>
</dbReference>
<dbReference type="Pfam" id="PF02777">
    <property type="entry name" value="Sod_Fe_C"/>
    <property type="match status" value="1"/>
</dbReference>
<dbReference type="GO" id="GO:0005737">
    <property type="term" value="C:cytoplasm"/>
    <property type="evidence" value="ECO:0007669"/>
    <property type="project" value="TreeGrafter"/>
</dbReference>
<dbReference type="PANTHER" id="PTHR43595">
    <property type="entry name" value="37S RIBOSOMAL PROTEIN S26, MITOCHONDRIAL"/>
    <property type="match status" value="1"/>
</dbReference>
<dbReference type="PROSITE" id="PS00088">
    <property type="entry name" value="SOD_MN"/>
    <property type="match status" value="1"/>
</dbReference>
<evidence type="ECO:0000256" key="6">
    <source>
        <dbReference type="RuleBase" id="RU000414"/>
    </source>
</evidence>
<dbReference type="InterPro" id="IPR001189">
    <property type="entry name" value="Mn/Fe_SOD"/>
</dbReference>
<evidence type="ECO:0000256" key="2">
    <source>
        <dbReference type="ARBA" id="ARBA00012682"/>
    </source>
</evidence>
<keyword evidence="3 5" id="KW-0479">Metal-binding</keyword>
<feature type="binding site" evidence="5">
    <location>
        <position position="162"/>
    </location>
    <ligand>
        <name>Mn(2+)</name>
        <dbReference type="ChEBI" id="CHEBI:29035"/>
    </ligand>
</feature>
<comment type="catalytic activity">
    <reaction evidence="6">
        <text>2 superoxide + 2 H(+) = H2O2 + O2</text>
        <dbReference type="Rhea" id="RHEA:20696"/>
        <dbReference type="ChEBI" id="CHEBI:15378"/>
        <dbReference type="ChEBI" id="CHEBI:15379"/>
        <dbReference type="ChEBI" id="CHEBI:16240"/>
        <dbReference type="ChEBI" id="CHEBI:18421"/>
        <dbReference type="EC" id="1.15.1.1"/>
    </reaction>
</comment>
<dbReference type="Gene3D" id="3.55.40.20">
    <property type="entry name" value="Iron/manganese superoxide dismutase, C-terminal domain"/>
    <property type="match status" value="1"/>
</dbReference>
<evidence type="ECO:0000256" key="4">
    <source>
        <dbReference type="ARBA" id="ARBA00023002"/>
    </source>
</evidence>
<comment type="similarity">
    <text evidence="1 6">Belongs to the iron/manganese superoxide dismutase family.</text>
</comment>
<dbReference type="InterPro" id="IPR019832">
    <property type="entry name" value="Mn/Fe_SOD_C"/>
</dbReference>
<dbReference type="Gene3D" id="1.10.287.990">
    <property type="entry name" value="Fe,Mn superoxide dismutase (SOD) domain"/>
    <property type="match status" value="1"/>
</dbReference>
<evidence type="ECO:0000259" key="7">
    <source>
        <dbReference type="Pfam" id="PF00081"/>
    </source>
</evidence>
<name>A0A0G0N6I3_9BACT</name>
<protein>
    <recommendedName>
        <fullName evidence="2 6">Superoxide dismutase</fullName>
        <ecNumber evidence="2 6">1.15.1.1</ecNumber>
    </recommendedName>
</protein>
<keyword evidence="4 6" id="KW-0560">Oxidoreductase</keyword>
<dbReference type="SUPFAM" id="SSF54719">
    <property type="entry name" value="Fe,Mn superoxide dismutase (SOD), C-terminal domain"/>
    <property type="match status" value="1"/>
</dbReference>
<evidence type="ECO:0000256" key="3">
    <source>
        <dbReference type="ARBA" id="ARBA00022723"/>
    </source>
</evidence>
<evidence type="ECO:0000259" key="8">
    <source>
        <dbReference type="Pfam" id="PF02777"/>
    </source>
</evidence>
<organism evidence="9 10">
    <name type="scientific">Candidatus Woesebacteria bacterium GW2011_GWA1_39_21</name>
    <dbReference type="NCBI Taxonomy" id="1618550"/>
    <lineage>
        <taxon>Bacteria</taxon>
        <taxon>Candidatus Woeseibacteriota</taxon>
    </lineage>
</organism>
<comment type="caution">
    <text evidence="9">The sequence shown here is derived from an EMBL/GenBank/DDBJ whole genome shotgun (WGS) entry which is preliminary data.</text>
</comment>
<feature type="domain" description="Manganese/iron superoxide dismutase N-terminal" evidence="7">
    <location>
        <begin position="2"/>
        <end position="89"/>
    </location>
</feature>
<dbReference type="FunFam" id="3.55.40.20:FF:000001">
    <property type="entry name" value="Superoxide dismutase"/>
    <property type="match status" value="1"/>
</dbReference>
<proteinExistence type="inferred from homology"/>
<dbReference type="PANTHER" id="PTHR43595:SF2">
    <property type="entry name" value="SMALL RIBOSOMAL SUBUNIT PROTEIN MS42"/>
    <property type="match status" value="1"/>
</dbReference>
<dbReference type="GO" id="GO:0004784">
    <property type="term" value="F:superoxide dismutase activity"/>
    <property type="evidence" value="ECO:0007669"/>
    <property type="project" value="UniProtKB-EC"/>
</dbReference>
<dbReference type="PATRIC" id="fig|1618550.3.peg.785"/>
<dbReference type="EMBL" id="LBWP01000012">
    <property type="protein sequence ID" value="KKR11028.1"/>
    <property type="molecule type" value="Genomic_DNA"/>
</dbReference>
<evidence type="ECO:0000313" key="9">
    <source>
        <dbReference type="EMBL" id="KKR11028.1"/>
    </source>
</evidence>
<dbReference type="PIRSF" id="PIRSF000349">
    <property type="entry name" value="SODismutase"/>
    <property type="match status" value="1"/>
</dbReference>
<dbReference type="InterPro" id="IPR036324">
    <property type="entry name" value="Mn/Fe_SOD_N_sf"/>
</dbReference>
<dbReference type="InterPro" id="IPR036314">
    <property type="entry name" value="SOD_C_sf"/>
</dbReference>
<dbReference type="GO" id="GO:0046872">
    <property type="term" value="F:metal ion binding"/>
    <property type="evidence" value="ECO:0007669"/>
    <property type="project" value="UniProtKB-KW"/>
</dbReference>
<evidence type="ECO:0000313" key="10">
    <source>
        <dbReference type="Proteomes" id="UP000034246"/>
    </source>
</evidence>
<evidence type="ECO:0000256" key="1">
    <source>
        <dbReference type="ARBA" id="ARBA00008714"/>
    </source>
</evidence>
<feature type="domain" description="Manganese/iron superoxide dismutase C-terminal" evidence="8">
    <location>
        <begin position="95"/>
        <end position="192"/>
    </location>
</feature>